<comment type="caution">
    <text evidence="2">The sequence shown here is derived from an EMBL/GenBank/DDBJ whole genome shotgun (WGS) entry which is preliminary data.</text>
</comment>
<dbReference type="Proteomes" id="UP001238603">
    <property type="component" value="Unassembled WGS sequence"/>
</dbReference>
<proteinExistence type="predicted"/>
<gene>
    <name evidence="2" type="ORF">QRD43_22215</name>
</gene>
<evidence type="ECO:0000259" key="1">
    <source>
        <dbReference type="Pfam" id="PF01869"/>
    </source>
</evidence>
<organism evidence="2 3">
    <name type="scientific">Roseateles subflavus</name>
    <dbReference type="NCBI Taxonomy" id="3053353"/>
    <lineage>
        <taxon>Bacteria</taxon>
        <taxon>Pseudomonadati</taxon>
        <taxon>Pseudomonadota</taxon>
        <taxon>Betaproteobacteria</taxon>
        <taxon>Burkholderiales</taxon>
        <taxon>Sphaerotilaceae</taxon>
        <taxon>Roseateles</taxon>
    </lineage>
</organism>
<dbReference type="RefSeq" id="WP_285984710.1">
    <property type="nucleotide sequence ID" value="NZ_JASVDS010000010.1"/>
</dbReference>
<dbReference type="SUPFAM" id="SSF53067">
    <property type="entry name" value="Actin-like ATPase domain"/>
    <property type="match status" value="2"/>
</dbReference>
<reference evidence="2 3" key="1">
    <citation type="submission" date="2023-06" db="EMBL/GenBank/DDBJ databases">
        <title>Pelomonas sp. APW6 16S ribosomal RNA gene genome sequencing and assembly.</title>
        <authorList>
            <person name="Woo H."/>
        </authorList>
    </citation>
    <scope>NUCLEOTIDE SEQUENCE [LARGE SCALE GENOMIC DNA]</scope>
    <source>
        <strain evidence="2 3">APW6</strain>
    </source>
</reference>
<keyword evidence="3" id="KW-1185">Reference proteome</keyword>
<evidence type="ECO:0000313" key="3">
    <source>
        <dbReference type="Proteomes" id="UP001238603"/>
    </source>
</evidence>
<dbReference type="Gene3D" id="3.30.420.40">
    <property type="match status" value="2"/>
</dbReference>
<dbReference type="InterPro" id="IPR002731">
    <property type="entry name" value="ATPase_BadF"/>
</dbReference>
<dbReference type="PANTHER" id="PTHR43190">
    <property type="entry name" value="N-ACETYL-D-GLUCOSAMINE KINASE"/>
    <property type="match status" value="1"/>
</dbReference>
<dbReference type="PANTHER" id="PTHR43190:SF3">
    <property type="entry name" value="N-ACETYL-D-GLUCOSAMINE KINASE"/>
    <property type="match status" value="1"/>
</dbReference>
<dbReference type="InterPro" id="IPR043129">
    <property type="entry name" value="ATPase_NBD"/>
</dbReference>
<dbReference type="EMBL" id="JASVDS010000010">
    <property type="protein sequence ID" value="MDL5034637.1"/>
    <property type="molecule type" value="Genomic_DNA"/>
</dbReference>
<dbReference type="Pfam" id="PF01869">
    <property type="entry name" value="BcrAD_BadFG"/>
    <property type="match status" value="1"/>
</dbReference>
<name>A0ABT7LP45_9BURK</name>
<feature type="domain" description="ATPase BadF/BadG/BcrA/BcrD type" evidence="1">
    <location>
        <begin position="24"/>
        <end position="301"/>
    </location>
</feature>
<dbReference type="InterPro" id="IPR052519">
    <property type="entry name" value="Euk-type_GlcNAc_Kinase"/>
</dbReference>
<evidence type="ECO:0000313" key="2">
    <source>
        <dbReference type="EMBL" id="MDL5034637.1"/>
    </source>
</evidence>
<protein>
    <submittedName>
        <fullName evidence="2">BadF/BadG/BcrA/BcrD ATPase family protein</fullName>
    </submittedName>
</protein>
<sequence length="313" mass="31415">MNHPLPLHHTLASPSALARVRYWVGVDGGGTGTRVKLADATGRVLGQGEAGPSALGQGVAQAWRHIQAALAQAAAQAGLGELALETCALGAGLSGANVLADAQAFIDTQPGFAAVLLENDGYTTVLGAHGGAPGLVVAAGTGTVGEVLRADGSRAIASGWGWVCGDEGSGAWLGLRAMAHAQQAQDGRVPVSELARRVWAVAGQDREAILAWCAGAGQHGYASLAPLVLDVADAGDAAALALRAQAVAALEQLAHSLDPQAELPLALAGSIAKRLLAYFSGNIRARCVESQGDSADGALLLVGSALNDKTGTR</sequence>
<accession>A0ABT7LP45</accession>
<dbReference type="CDD" id="cd24082">
    <property type="entry name" value="ASKHA_NBD_GspK-like"/>
    <property type="match status" value="1"/>
</dbReference>